<dbReference type="GO" id="GO:0006813">
    <property type="term" value="P:potassium ion transport"/>
    <property type="evidence" value="ECO:0007669"/>
    <property type="project" value="InterPro"/>
</dbReference>
<sequence>MVRDETSFVPLPSTVLRRGDELLVVATDPVRDAAERRLREVGRGGKLAGWLGTGAG</sequence>
<dbReference type="Proteomes" id="UP000301309">
    <property type="component" value="Unassembled WGS sequence"/>
</dbReference>
<organism evidence="2 3">
    <name type="scientific">Streptomyces violaceusniger</name>
    <dbReference type="NCBI Taxonomy" id="68280"/>
    <lineage>
        <taxon>Bacteria</taxon>
        <taxon>Bacillati</taxon>
        <taxon>Actinomycetota</taxon>
        <taxon>Actinomycetes</taxon>
        <taxon>Kitasatosporales</taxon>
        <taxon>Streptomycetaceae</taxon>
        <taxon>Streptomyces</taxon>
        <taxon>Streptomyces violaceusniger group</taxon>
    </lineage>
</organism>
<feature type="domain" description="RCK C-terminal" evidence="1">
    <location>
        <begin position="1"/>
        <end position="40"/>
    </location>
</feature>
<proteinExistence type="predicted"/>
<dbReference type="InterPro" id="IPR006037">
    <property type="entry name" value="RCK_C"/>
</dbReference>
<name>A0A4D4L2X6_STRVO</name>
<dbReference type="InterPro" id="IPR036721">
    <property type="entry name" value="RCK_C_sf"/>
</dbReference>
<evidence type="ECO:0000313" key="3">
    <source>
        <dbReference type="Proteomes" id="UP000301309"/>
    </source>
</evidence>
<gene>
    <name evidence="2" type="ORF">SVIO_065840</name>
</gene>
<dbReference type="GO" id="GO:0008324">
    <property type="term" value="F:monoatomic cation transmembrane transporter activity"/>
    <property type="evidence" value="ECO:0007669"/>
    <property type="project" value="InterPro"/>
</dbReference>
<accession>A0A4D4L2X6</accession>
<dbReference type="AlphaFoldDB" id="A0A4D4L2X6"/>
<keyword evidence="3" id="KW-1185">Reference proteome</keyword>
<evidence type="ECO:0000259" key="1">
    <source>
        <dbReference type="PROSITE" id="PS51202"/>
    </source>
</evidence>
<comment type="caution">
    <text evidence="2">The sequence shown here is derived from an EMBL/GenBank/DDBJ whole genome shotgun (WGS) entry which is preliminary data.</text>
</comment>
<dbReference type="PROSITE" id="PS51202">
    <property type="entry name" value="RCK_C"/>
    <property type="match status" value="1"/>
</dbReference>
<protein>
    <recommendedName>
        <fullName evidence="1">RCK C-terminal domain-containing protein</fullName>
    </recommendedName>
</protein>
<dbReference type="SUPFAM" id="SSF116726">
    <property type="entry name" value="TrkA C-terminal domain-like"/>
    <property type="match status" value="1"/>
</dbReference>
<reference evidence="2 3" key="1">
    <citation type="journal article" date="2020" name="Int. J. Syst. Evol. Microbiol.">
        <title>Reclassification of Streptomyces castelarensis and Streptomyces sporoclivatus as later heterotypic synonyms of Streptomyces antimycoticus.</title>
        <authorList>
            <person name="Komaki H."/>
            <person name="Tamura T."/>
        </authorList>
    </citation>
    <scope>NUCLEOTIDE SEQUENCE [LARGE SCALE GENOMIC DNA]</scope>
    <source>
        <strain evidence="2 3">NBRC 13459</strain>
    </source>
</reference>
<dbReference type="EMBL" id="BJHW01000001">
    <property type="protein sequence ID" value="GDY55961.1"/>
    <property type="molecule type" value="Genomic_DNA"/>
</dbReference>
<evidence type="ECO:0000313" key="2">
    <source>
        <dbReference type="EMBL" id="GDY55961.1"/>
    </source>
</evidence>